<comment type="caution">
    <text evidence="2">The sequence shown here is derived from an EMBL/GenBank/DDBJ whole genome shotgun (WGS) entry which is preliminary data.</text>
</comment>
<reference evidence="2" key="1">
    <citation type="submission" date="2022-01" db="EMBL/GenBank/DDBJ databases">
        <authorList>
            <person name="Jo J.-H."/>
            <person name="Im W.-T."/>
        </authorList>
    </citation>
    <scope>NUCLEOTIDE SEQUENCE</scope>
    <source>
        <strain evidence="2">NA20</strain>
    </source>
</reference>
<feature type="domain" description="DUF4397" evidence="1">
    <location>
        <begin position="89"/>
        <end position="178"/>
    </location>
</feature>
<dbReference type="InterPro" id="IPR025510">
    <property type="entry name" value="DUF4397"/>
</dbReference>
<name>A0ABS9KW28_9BACT</name>
<evidence type="ECO:0000313" key="3">
    <source>
        <dbReference type="Proteomes" id="UP001165367"/>
    </source>
</evidence>
<dbReference type="Pfam" id="PF14344">
    <property type="entry name" value="DUF4397"/>
    <property type="match status" value="1"/>
</dbReference>
<gene>
    <name evidence="2" type="ORF">LZZ85_19870</name>
</gene>
<dbReference type="PROSITE" id="PS51257">
    <property type="entry name" value="PROKAR_LIPOPROTEIN"/>
    <property type="match status" value="1"/>
</dbReference>
<protein>
    <submittedName>
        <fullName evidence="2">DUF4397 domain-containing protein</fullName>
    </submittedName>
</protein>
<evidence type="ECO:0000259" key="1">
    <source>
        <dbReference type="Pfam" id="PF14344"/>
    </source>
</evidence>
<dbReference type="RefSeq" id="WP_237875105.1">
    <property type="nucleotide sequence ID" value="NZ_JAKLTR010000014.1"/>
</dbReference>
<sequence length="263" mass="27908">MSIYRFGKLVMAVGISALLAGCEKNALSSSEFQYITPQEAQVKVIFTSSYQANPGFHIKINDARVSGVLNFTSGNPTPFPGGGLQTGGGSTSDYLIVPARENKITIARPFVGTANDSVLLATSTNTFEAGKKYSLYFTDTAAKTTSLLVVDSLTAPDSGFVRYKFINLMPDLPGVDLYLGTLKVAENIPFKGVSPAFTIPTNNASTTWAIRSAGSATNLHTYASAASVATSNQRVMTVIARGYSTISAAADTRKRAVSLIYNQ</sequence>
<proteinExistence type="predicted"/>
<organism evidence="2 3">
    <name type="scientific">Terrimonas ginsenosidimutans</name>
    <dbReference type="NCBI Taxonomy" id="2908004"/>
    <lineage>
        <taxon>Bacteria</taxon>
        <taxon>Pseudomonadati</taxon>
        <taxon>Bacteroidota</taxon>
        <taxon>Chitinophagia</taxon>
        <taxon>Chitinophagales</taxon>
        <taxon>Chitinophagaceae</taxon>
        <taxon>Terrimonas</taxon>
    </lineage>
</organism>
<keyword evidence="3" id="KW-1185">Reference proteome</keyword>
<dbReference type="Proteomes" id="UP001165367">
    <property type="component" value="Unassembled WGS sequence"/>
</dbReference>
<accession>A0ABS9KW28</accession>
<dbReference type="EMBL" id="JAKLTR010000014">
    <property type="protein sequence ID" value="MCG2616567.1"/>
    <property type="molecule type" value="Genomic_DNA"/>
</dbReference>
<evidence type="ECO:0000313" key="2">
    <source>
        <dbReference type="EMBL" id="MCG2616567.1"/>
    </source>
</evidence>